<dbReference type="Proteomes" id="UP000580856">
    <property type="component" value="Unassembled WGS sequence"/>
</dbReference>
<accession>A0A846QMI4</accession>
<dbReference type="EMBL" id="JAATJA010000002">
    <property type="protein sequence ID" value="NJB68240.1"/>
    <property type="molecule type" value="Genomic_DNA"/>
</dbReference>
<dbReference type="RefSeq" id="WP_342448610.1">
    <property type="nucleotide sequence ID" value="NZ_JAATJA010000002.1"/>
</dbReference>
<feature type="domain" description="Orn/DAP/Arg decarboxylase 2 N-terminal" evidence="4">
    <location>
        <begin position="61"/>
        <end position="317"/>
    </location>
</feature>
<feature type="modified residue" description="N6-(pyridoxal phosphate)lysine" evidence="3">
    <location>
        <position position="85"/>
    </location>
</feature>
<comment type="caution">
    <text evidence="5">The sequence shown here is derived from an EMBL/GenBank/DDBJ whole genome shotgun (WGS) entry which is preliminary data.</text>
</comment>
<dbReference type="InterPro" id="IPR000183">
    <property type="entry name" value="Orn/DAP/Arg_de-COase"/>
</dbReference>
<evidence type="ECO:0000259" key="4">
    <source>
        <dbReference type="Pfam" id="PF02784"/>
    </source>
</evidence>
<evidence type="ECO:0000256" key="3">
    <source>
        <dbReference type="PIRSR" id="PIRSR600183-50"/>
    </source>
</evidence>
<keyword evidence="2 3" id="KW-0663">Pyridoxal phosphate</keyword>
<organism evidence="5 6">
    <name type="scientific">Desulfobaculum xiamenense</name>
    <dbReference type="NCBI Taxonomy" id="995050"/>
    <lineage>
        <taxon>Bacteria</taxon>
        <taxon>Pseudomonadati</taxon>
        <taxon>Thermodesulfobacteriota</taxon>
        <taxon>Desulfovibrionia</taxon>
        <taxon>Desulfovibrionales</taxon>
        <taxon>Desulfovibrionaceae</taxon>
        <taxon>Desulfobaculum</taxon>
    </lineage>
</organism>
<reference evidence="5 6" key="1">
    <citation type="submission" date="2020-03" db="EMBL/GenBank/DDBJ databases">
        <title>Genomic Encyclopedia of Type Strains, Phase IV (KMG-IV): sequencing the most valuable type-strain genomes for metagenomic binning, comparative biology and taxonomic classification.</title>
        <authorList>
            <person name="Goeker M."/>
        </authorList>
    </citation>
    <scope>NUCLEOTIDE SEQUENCE [LARGE SCALE GENOMIC DNA]</scope>
    <source>
        <strain evidence="5 6">DSM 24233</strain>
    </source>
</reference>
<keyword evidence="6" id="KW-1185">Reference proteome</keyword>
<dbReference type="GO" id="GO:0008836">
    <property type="term" value="F:diaminopimelate decarboxylase activity"/>
    <property type="evidence" value="ECO:0007669"/>
    <property type="project" value="UniProtKB-EC"/>
</dbReference>
<evidence type="ECO:0000256" key="2">
    <source>
        <dbReference type="ARBA" id="ARBA00022898"/>
    </source>
</evidence>
<evidence type="ECO:0000313" key="5">
    <source>
        <dbReference type="EMBL" id="NJB68240.1"/>
    </source>
</evidence>
<dbReference type="AlphaFoldDB" id="A0A846QMI4"/>
<comment type="cofactor">
    <cofactor evidence="1 3">
        <name>pyridoxal 5'-phosphate</name>
        <dbReference type="ChEBI" id="CHEBI:597326"/>
    </cofactor>
</comment>
<protein>
    <submittedName>
        <fullName evidence="5">Diaminopimelate decarboxylase</fullName>
        <ecNumber evidence="5">4.1.1.20</ecNumber>
    </submittedName>
</protein>
<dbReference type="SUPFAM" id="SSF50621">
    <property type="entry name" value="Alanine racemase C-terminal domain-like"/>
    <property type="match status" value="1"/>
</dbReference>
<feature type="active site" description="Proton donor" evidence="3">
    <location>
        <position position="386"/>
    </location>
</feature>
<dbReference type="PANTHER" id="PTHR43727:SF3">
    <property type="entry name" value="GROUP IV DECARBOXYLASE"/>
    <property type="match status" value="1"/>
</dbReference>
<dbReference type="InterPro" id="IPR022657">
    <property type="entry name" value="De-COase2_CS"/>
</dbReference>
<dbReference type="PRINTS" id="PR01179">
    <property type="entry name" value="ODADCRBXLASE"/>
</dbReference>
<dbReference type="InterPro" id="IPR029066">
    <property type="entry name" value="PLP-binding_barrel"/>
</dbReference>
<dbReference type="Gene3D" id="3.20.20.10">
    <property type="entry name" value="Alanine racemase"/>
    <property type="match status" value="1"/>
</dbReference>
<dbReference type="GO" id="GO:0009089">
    <property type="term" value="P:lysine biosynthetic process via diaminopimelate"/>
    <property type="evidence" value="ECO:0007669"/>
    <property type="project" value="TreeGrafter"/>
</dbReference>
<name>A0A846QMI4_9BACT</name>
<evidence type="ECO:0000313" key="6">
    <source>
        <dbReference type="Proteomes" id="UP000580856"/>
    </source>
</evidence>
<dbReference type="InterPro" id="IPR009006">
    <property type="entry name" value="Ala_racemase/Decarboxylase_C"/>
</dbReference>
<dbReference type="PANTHER" id="PTHR43727">
    <property type="entry name" value="DIAMINOPIMELATE DECARBOXYLASE"/>
    <property type="match status" value="1"/>
</dbReference>
<dbReference type="InterPro" id="IPR022644">
    <property type="entry name" value="De-COase2_N"/>
</dbReference>
<evidence type="ECO:0000256" key="1">
    <source>
        <dbReference type="ARBA" id="ARBA00001933"/>
    </source>
</evidence>
<dbReference type="PROSITE" id="PS00879">
    <property type="entry name" value="ODR_DC_2_2"/>
    <property type="match status" value="1"/>
</dbReference>
<dbReference type="SUPFAM" id="SSF51419">
    <property type="entry name" value="PLP-binding barrel"/>
    <property type="match status" value="1"/>
</dbReference>
<dbReference type="Gene3D" id="2.40.37.10">
    <property type="entry name" value="Lyase, Ornithine Decarboxylase, Chain A, domain 1"/>
    <property type="match status" value="1"/>
</dbReference>
<gene>
    <name evidence="5" type="ORF">GGQ74_001913</name>
</gene>
<dbReference type="EC" id="4.1.1.20" evidence="5"/>
<dbReference type="Pfam" id="PF02784">
    <property type="entry name" value="Orn_Arg_deC_N"/>
    <property type="match status" value="1"/>
</dbReference>
<proteinExistence type="predicted"/>
<sequence length="460" mass="50278">MYNLWRAGSSLMPVPFRDGPLYTRRMRKRLSPTAMSLALVRALEAGAVRDEDTSVLFHDLSLIEERVRELGEAFPADTLHAVAVKANPLRKVLRHIETLSKPGTGPLLGLEAASEPEFELALSSGFTPERIVFDSPAKTVRELGRAIDLGVHLNMDNLQEVERVAAMVAERNSAPTGGFGIRINPQVGSGTIGATSVAAEYSKFGVPLKVFRSELAEAYAKNPWLTGVHVHVGSQGCPMDQIVTGIRAVLDFVEEVNAATGGRIRTFDMGGGLPADYGQDGFDAPDFTRYAAALRERCPELFSGRYRLMTEFGRAVHANAGFAASRVEYVKPQGDIRTAVIHLGADMFLRKCYNPGDWHHAFTVCAPDGSLKSGGERPYRIAGPLCFAGDLPGRDVVLPEIEPGDWIIIHDTGAYTLSMWSRYNSRAVPAVLGFDSPDATGGVIVLKRRERPEDVLRFWE</sequence>
<keyword evidence="5" id="KW-0456">Lyase</keyword>